<accession>A0AC59ZRV2</accession>
<dbReference type="Proteomes" id="UP001162501">
    <property type="component" value="Chromosome 33"/>
</dbReference>
<evidence type="ECO:0000313" key="2">
    <source>
        <dbReference type="Proteomes" id="UP001162501"/>
    </source>
</evidence>
<reference evidence="1" key="1">
    <citation type="submission" date="2023-05" db="EMBL/GenBank/DDBJ databases">
        <authorList>
            <consortium name="ELIXIR-Norway"/>
        </authorList>
    </citation>
    <scope>NUCLEOTIDE SEQUENCE</scope>
</reference>
<name>A0AC59ZRV2_RANTA</name>
<sequence length="96" mass="11070">MAWPWHWHHMPREREPGPPWLRCQAYRPRSWLWVLKWPVNWLPPLLAVVWEPLEHVATTKAVTEEGNEVGGEEGRRHWTPTLGSKGAPGTHVADGA</sequence>
<organism evidence="1 2">
    <name type="scientific">Rangifer tarandus platyrhynchus</name>
    <name type="common">Svalbard reindeer</name>
    <dbReference type="NCBI Taxonomy" id="3082113"/>
    <lineage>
        <taxon>Eukaryota</taxon>
        <taxon>Metazoa</taxon>
        <taxon>Chordata</taxon>
        <taxon>Craniata</taxon>
        <taxon>Vertebrata</taxon>
        <taxon>Euteleostomi</taxon>
        <taxon>Mammalia</taxon>
        <taxon>Eutheria</taxon>
        <taxon>Laurasiatheria</taxon>
        <taxon>Artiodactyla</taxon>
        <taxon>Ruminantia</taxon>
        <taxon>Pecora</taxon>
        <taxon>Cervidae</taxon>
        <taxon>Odocoileinae</taxon>
        <taxon>Rangifer</taxon>
    </lineage>
</organism>
<evidence type="ECO:0000313" key="1">
    <source>
        <dbReference type="EMBL" id="CAN0494607.1"/>
    </source>
</evidence>
<reference evidence="1" key="2">
    <citation type="submission" date="2025-03" db="EMBL/GenBank/DDBJ databases">
        <authorList>
            <consortium name="ELIXIR-Norway"/>
            <consortium name="Elixir Norway"/>
        </authorList>
    </citation>
    <scope>NUCLEOTIDE SEQUENCE</scope>
</reference>
<gene>
    <name evidence="1" type="ORF">MRATA1EN22A_LOCUS21895</name>
</gene>
<dbReference type="EMBL" id="OX596117">
    <property type="protein sequence ID" value="CAN0494607.1"/>
    <property type="molecule type" value="Genomic_DNA"/>
</dbReference>
<proteinExistence type="predicted"/>
<protein>
    <submittedName>
        <fullName evidence="1">Uncharacterized protein</fullName>
    </submittedName>
</protein>